<protein>
    <submittedName>
        <fullName evidence="2">Uncharacterized protein</fullName>
    </submittedName>
</protein>
<dbReference type="AlphaFoldDB" id="A0AA39HJK8"/>
<evidence type="ECO:0000313" key="3">
    <source>
        <dbReference type="Proteomes" id="UP001175271"/>
    </source>
</evidence>
<dbReference type="Proteomes" id="UP001175271">
    <property type="component" value="Unassembled WGS sequence"/>
</dbReference>
<name>A0AA39HJK8_9BILA</name>
<gene>
    <name evidence="2" type="ORF">QR680_018226</name>
</gene>
<keyword evidence="3" id="KW-1185">Reference proteome</keyword>
<proteinExistence type="predicted"/>
<accession>A0AA39HJK8</accession>
<reference evidence="2" key="1">
    <citation type="submission" date="2023-06" db="EMBL/GenBank/DDBJ databases">
        <title>Genomic analysis of the entomopathogenic nematode Steinernema hermaphroditum.</title>
        <authorList>
            <person name="Schwarz E.M."/>
            <person name="Heppert J.K."/>
            <person name="Baniya A."/>
            <person name="Schwartz H.T."/>
            <person name="Tan C.-H."/>
            <person name="Antoshechkin I."/>
            <person name="Sternberg P.W."/>
            <person name="Goodrich-Blair H."/>
            <person name="Dillman A.R."/>
        </authorList>
    </citation>
    <scope>NUCLEOTIDE SEQUENCE</scope>
    <source>
        <strain evidence="2">PS9179</strain>
        <tissue evidence="2">Whole animal</tissue>
    </source>
</reference>
<dbReference type="EMBL" id="JAUCMV010000004">
    <property type="protein sequence ID" value="KAK0405837.1"/>
    <property type="molecule type" value="Genomic_DNA"/>
</dbReference>
<evidence type="ECO:0000313" key="2">
    <source>
        <dbReference type="EMBL" id="KAK0405837.1"/>
    </source>
</evidence>
<evidence type="ECO:0000256" key="1">
    <source>
        <dbReference type="SAM" id="MobiDB-lite"/>
    </source>
</evidence>
<sequence>MNSTGSRKATSLYPAAKPSETKAANGNDEITIICDTTNPNEKIRLRLKVDFLISACGGKLGDKPTVCELAINDVTVFKK</sequence>
<organism evidence="2 3">
    <name type="scientific">Steinernema hermaphroditum</name>
    <dbReference type="NCBI Taxonomy" id="289476"/>
    <lineage>
        <taxon>Eukaryota</taxon>
        <taxon>Metazoa</taxon>
        <taxon>Ecdysozoa</taxon>
        <taxon>Nematoda</taxon>
        <taxon>Chromadorea</taxon>
        <taxon>Rhabditida</taxon>
        <taxon>Tylenchina</taxon>
        <taxon>Panagrolaimomorpha</taxon>
        <taxon>Strongyloidoidea</taxon>
        <taxon>Steinernematidae</taxon>
        <taxon>Steinernema</taxon>
    </lineage>
</organism>
<comment type="caution">
    <text evidence="2">The sequence shown here is derived from an EMBL/GenBank/DDBJ whole genome shotgun (WGS) entry which is preliminary data.</text>
</comment>
<feature type="region of interest" description="Disordered" evidence="1">
    <location>
        <begin position="1"/>
        <end position="22"/>
    </location>
</feature>